<keyword evidence="2" id="KW-0175">Coiled coil</keyword>
<dbReference type="PANTHER" id="PTHR15635">
    <property type="entry name" value="COILED-COIL DOMAIN CONTAINING PROTEIN 9"/>
    <property type="match status" value="1"/>
</dbReference>
<feature type="compositionally biased region" description="Basic and acidic residues" evidence="3">
    <location>
        <begin position="430"/>
        <end position="443"/>
    </location>
</feature>
<feature type="compositionally biased region" description="Low complexity" evidence="3">
    <location>
        <begin position="418"/>
        <end position="429"/>
    </location>
</feature>
<proteinExistence type="predicted"/>
<dbReference type="GeneID" id="104997798"/>
<keyword evidence="4" id="KW-1185">Reference proteome</keyword>
<reference evidence="5" key="1">
    <citation type="submission" date="2025-08" db="UniProtKB">
        <authorList>
            <consortium name="RefSeq"/>
        </authorList>
    </citation>
    <scope>IDENTIFICATION</scope>
    <source>
        <tissue evidence="5">Blood</tissue>
    </source>
</reference>
<dbReference type="InterPro" id="IPR029336">
    <property type="entry name" value="DUF4594"/>
</dbReference>
<keyword evidence="1" id="KW-0597">Phosphoprotein</keyword>
<accession>A0A6P3I932</accession>
<dbReference type="AlphaFoldDB" id="A0A6P3I932"/>
<dbReference type="KEGG" id="bbis:104997798"/>
<feature type="compositionally biased region" description="Basic and acidic residues" evidence="3">
    <location>
        <begin position="145"/>
        <end position="182"/>
    </location>
</feature>
<feature type="compositionally biased region" description="Basic and acidic residues" evidence="3">
    <location>
        <begin position="325"/>
        <end position="336"/>
    </location>
</feature>
<dbReference type="Proteomes" id="UP000515208">
    <property type="component" value="Unplaced"/>
</dbReference>
<dbReference type="OrthoDB" id="10058133at2759"/>
<dbReference type="CTD" id="26093"/>
<gene>
    <name evidence="5" type="primary">CCDC9</name>
</gene>
<feature type="compositionally biased region" description="Acidic residues" evidence="3">
    <location>
        <begin position="370"/>
        <end position="410"/>
    </location>
</feature>
<evidence type="ECO:0000256" key="1">
    <source>
        <dbReference type="ARBA" id="ARBA00022553"/>
    </source>
</evidence>
<feature type="compositionally biased region" description="Basic and acidic residues" evidence="3">
    <location>
        <begin position="191"/>
        <end position="211"/>
    </location>
</feature>
<protein>
    <submittedName>
        <fullName evidence="5">Coiled-coil domain-containing protein 9</fullName>
    </submittedName>
</protein>
<organism evidence="4 5">
    <name type="scientific">Bison bison bison</name>
    <name type="common">North American plains bison</name>
    <dbReference type="NCBI Taxonomy" id="43346"/>
    <lineage>
        <taxon>Eukaryota</taxon>
        <taxon>Metazoa</taxon>
        <taxon>Chordata</taxon>
        <taxon>Craniata</taxon>
        <taxon>Vertebrata</taxon>
        <taxon>Euteleostomi</taxon>
        <taxon>Mammalia</taxon>
        <taxon>Eutheria</taxon>
        <taxon>Laurasiatheria</taxon>
        <taxon>Artiodactyla</taxon>
        <taxon>Ruminantia</taxon>
        <taxon>Pecora</taxon>
        <taxon>Bovidae</taxon>
        <taxon>Bovinae</taxon>
        <taxon>Bison</taxon>
    </lineage>
</organism>
<dbReference type="RefSeq" id="XP_010851018.1">
    <property type="nucleotide sequence ID" value="XM_010852716.1"/>
</dbReference>
<evidence type="ECO:0000313" key="4">
    <source>
        <dbReference type="Proteomes" id="UP000515208"/>
    </source>
</evidence>
<evidence type="ECO:0000256" key="2">
    <source>
        <dbReference type="ARBA" id="ARBA00023054"/>
    </source>
</evidence>
<feature type="region of interest" description="Disordered" evidence="3">
    <location>
        <begin position="270"/>
        <end position="452"/>
    </location>
</feature>
<feature type="region of interest" description="Disordered" evidence="3">
    <location>
        <begin position="46"/>
        <end position="226"/>
    </location>
</feature>
<evidence type="ECO:0000256" key="3">
    <source>
        <dbReference type="SAM" id="MobiDB-lite"/>
    </source>
</evidence>
<name>A0A6P3I932_BISBB</name>
<evidence type="ECO:0000313" key="5">
    <source>
        <dbReference type="RefSeq" id="XP_010851018.1"/>
    </source>
</evidence>
<sequence length="452" mass="50449">MSAALDLKSKEEKDAELDKRIEALRRKNEALIRRYQEIEEDRKKAELEGVAVTGPRKSRSVEKENVAVEKNLGPSRRSPGTPRPPGVSKGGRIPPQHGGRAGMGRTSRSWEDSPGEQPRGGAGGRSRRGRGRGSPHLSGGGDASTADRKSKEWEERRKQNIEKMNEEMEKIAEYERNQREGVLEPNPVRNFLDDPRRRSGPLEEPERDRREGSRRHGRNWGGPDFERVRYGLEQERQGGAGGWAVTAAQQPVPGFHGEGCVLNAGLRVGRGCSPTLRLPSSYDQAWARPPKPPTFREFLSQHKTEVSRRKKKSSRPQPKAAPRAYSDHDDRWEMKEAVSTAPEPPQPALPKEAPTQLPETPAPPHRPPEDEGEEGENEGEDEEWEDVSEDDEEEEEIEEEEEADDEEEEPAGDHQPQEAEPSGSPSGSPAREHGDKEPTRPEEPLPLPQAPA</sequence>
<feature type="non-terminal residue" evidence="5">
    <location>
        <position position="452"/>
    </location>
</feature>
<dbReference type="PANTHER" id="PTHR15635:SF11">
    <property type="entry name" value="COILED-COIL DOMAIN-CONTAINING PROTEIN 9"/>
    <property type="match status" value="1"/>
</dbReference>